<organism evidence="1 2">
    <name type="scientific">Rhamnella rubrinervis</name>
    <dbReference type="NCBI Taxonomy" id="2594499"/>
    <lineage>
        <taxon>Eukaryota</taxon>
        <taxon>Viridiplantae</taxon>
        <taxon>Streptophyta</taxon>
        <taxon>Embryophyta</taxon>
        <taxon>Tracheophyta</taxon>
        <taxon>Spermatophyta</taxon>
        <taxon>Magnoliopsida</taxon>
        <taxon>eudicotyledons</taxon>
        <taxon>Gunneridae</taxon>
        <taxon>Pentapetalae</taxon>
        <taxon>rosids</taxon>
        <taxon>fabids</taxon>
        <taxon>Rosales</taxon>
        <taxon>Rhamnaceae</taxon>
        <taxon>rhamnoid group</taxon>
        <taxon>Rhamneae</taxon>
        <taxon>Rhamnella</taxon>
    </lineage>
</organism>
<dbReference type="Proteomes" id="UP000796880">
    <property type="component" value="Unassembled WGS sequence"/>
</dbReference>
<evidence type="ECO:0000313" key="1">
    <source>
        <dbReference type="EMBL" id="KAF3434789.1"/>
    </source>
</evidence>
<dbReference type="AlphaFoldDB" id="A0A8K0DV33"/>
<dbReference type="EMBL" id="VOIH02000010">
    <property type="protein sequence ID" value="KAF3434789.1"/>
    <property type="molecule type" value="Genomic_DNA"/>
</dbReference>
<proteinExistence type="predicted"/>
<protein>
    <submittedName>
        <fullName evidence="1">Uncharacterized protein</fullName>
    </submittedName>
</protein>
<accession>A0A8K0DV33</accession>
<name>A0A8K0DV33_9ROSA</name>
<keyword evidence="2" id="KW-1185">Reference proteome</keyword>
<comment type="caution">
    <text evidence="1">The sequence shown here is derived from an EMBL/GenBank/DDBJ whole genome shotgun (WGS) entry which is preliminary data.</text>
</comment>
<gene>
    <name evidence="1" type="ORF">FNV43_RR21875</name>
</gene>
<sequence length="145" mass="16770">MVIGPDLLPRPPTLMLGFGVPTLCRFRRVLRRNRPWLEFFPTNCSSTGSDSGFHRWNESIRECFKNRATVLVILASHFGLGPDQIEEFPKGGRRSRWKNERATVVGKKKSSRTRVSWRCQANRAVVRFEVGKEEHGLQEELSLRF</sequence>
<evidence type="ECO:0000313" key="2">
    <source>
        <dbReference type="Proteomes" id="UP000796880"/>
    </source>
</evidence>
<reference evidence="1" key="1">
    <citation type="submission" date="2020-03" db="EMBL/GenBank/DDBJ databases">
        <title>A high-quality chromosome-level genome assembly of a woody plant with both climbing and erect habits, Rhamnella rubrinervis.</title>
        <authorList>
            <person name="Lu Z."/>
            <person name="Yang Y."/>
            <person name="Zhu X."/>
            <person name="Sun Y."/>
        </authorList>
    </citation>
    <scope>NUCLEOTIDE SEQUENCE</scope>
    <source>
        <strain evidence="1">BYM</strain>
        <tissue evidence="1">Leaf</tissue>
    </source>
</reference>